<dbReference type="KEGG" id="pdio:PDMSB3_0066"/>
<dbReference type="Proteomes" id="UP000325811">
    <property type="component" value="Chromosome I"/>
</dbReference>
<dbReference type="AlphaFoldDB" id="A0A5Q4YU25"/>
<dbReference type="EMBL" id="LR699553">
    <property type="protein sequence ID" value="VVD26528.1"/>
    <property type="molecule type" value="Genomic_DNA"/>
</dbReference>
<dbReference type="InterPro" id="IPR003615">
    <property type="entry name" value="HNH_nuc"/>
</dbReference>
<evidence type="ECO:0008006" key="3">
    <source>
        <dbReference type="Google" id="ProtNLM"/>
    </source>
</evidence>
<protein>
    <recommendedName>
        <fullName evidence="3">HNH endonuclease</fullName>
    </recommendedName>
</protein>
<organism evidence="1 2">
    <name type="scientific">Paraburkholderia dioscoreae</name>
    <dbReference type="NCBI Taxonomy" id="2604047"/>
    <lineage>
        <taxon>Bacteria</taxon>
        <taxon>Pseudomonadati</taxon>
        <taxon>Pseudomonadota</taxon>
        <taxon>Betaproteobacteria</taxon>
        <taxon>Burkholderiales</taxon>
        <taxon>Burkholderiaceae</taxon>
        <taxon>Paraburkholderia</taxon>
    </lineage>
</organism>
<accession>A0A5Q4YU25</accession>
<evidence type="ECO:0000313" key="2">
    <source>
        <dbReference type="Proteomes" id="UP000325811"/>
    </source>
</evidence>
<keyword evidence="2" id="KW-1185">Reference proteome</keyword>
<dbReference type="CDD" id="cd00085">
    <property type="entry name" value="HNHc"/>
    <property type="match status" value="1"/>
</dbReference>
<gene>
    <name evidence="1" type="ORF">PDMSB3_0066</name>
</gene>
<evidence type="ECO:0000313" key="1">
    <source>
        <dbReference type="EMBL" id="VVD26528.1"/>
    </source>
</evidence>
<name>A0A5Q4YU25_9BURK</name>
<sequence length="347" mass="39576">MTARATCTRKLYSQRGEMPTYLALTRTAQEDLAAVQTYISKQGDGWQDIHRVLPRVAKTFTQYSERYIEPGRLLLKASDRKFAQAMYGLYDSKAGYLRYKNAPRKPGYVGCCPYCGIKGSITVDHYLPRSRKEFPHFSVLSANLVPACGDCQGHKLTYYAPTTGRVVRNRRRQMVAAKLSQRSYRFRTSDRRILHPYFDRFLSERILIAHIEMGARGVPSLVSITPRLSLARSTRRAIEFHLDRLHVLERAKGEVEHLHSSILKGMKGVRTLAELLESLEKQLGSAQSRGGSLNFFDALYLRALIVRKDLHPQLLSVVETENAVLVRVSQARRVRVPAHHGRRQPAR</sequence>
<dbReference type="Gene3D" id="1.10.30.50">
    <property type="match status" value="1"/>
</dbReference>
<proteinExistence type="predicted"/>
<reference evidence="1 2" key="1">
    <citation type="submission" date="2019-08" db="EMBL/GenBank/DDBJ databases">
        <authorList>
            <person name="Herpell B J."/>
        </authorList>
    </citation>
    <scope>NUCLEOTIDE SEQUENCE [LARGE SCALE GENOMIC DNA]</scope>
    <source>
        <strain evidence="2">Msb3</strain>
    </source>
</reference>